<feature type="transmembrane region" description="Helical" evidence="7">
    <location>
        <begin position="219"/>
        <end position="243"/>
    </location>
</feature>
<comment type="subcellular location">
    <subcellularLocation>
        <location evidence="1">Membrane</location>
        <topology evidence="1">Multi-pass membrane protein</topology>
    </subcellularLocation>
</comment>
<feature type="transmembrane region" description="Helical" evidence="7">
    <location>
        <begin position="179"/>
        <end position="199"/>
    </location>
</feature>
<protein>
    <submittedName>
        <fullName evidence="9">Integral membrane</fullName>
    </submittedName>
</protein>
<keyword evidence="10" id="KW-1185">Reference proteome</keyword>
<evidence type="ECO:0000313" key="9">
    <source>
        <dbReference type="EMBL" id="RMZ71935.1"/>
    </source>
</evidence>
<evidence type="ECO:0000256" key="2">
    <source>
        <dbReference type="ARBA" id="ARBA00022692"/>
    </source>
</evidence>
<feature type="region of interest" description="Disordered" evidence="6">
    <location>
        <begin position="282"/>
        <end position="302"/>
    </location>
</feature>
<evidence type="ECO:0000256" key="6">
    <source>
        <dbReference type="SAM" id="MobiDB-lite"/>
    </source>
</evidence>
<feature type="transmembrane region" description="Helical" evidence="7">
    <location>
        <begin position="61"/>
        <end position="84"/>
    </location>
</feature>
<dbReference type="PANTHER" id="PTHR33048">
    <property type="entry name" value="PTH11-LIKE INTEGRAL MEMBRANE PROTEIN (AFU_ORTHOLOGUE AFUA_5G11245)"/>
    <property type="match status" value="1"/>
</dbReference>
<dbReference type="PANTHER" id="PTHR33048:SF96">
    <property type="entry name" value="INTEGRAL MEMBRANE PROTEIN"/>
    <property type="match status" value="1"/>
</dbReference>
<evidence type="ECO:0000256" key="4">
    <source>
        <dbReference type="ARBA" id="ARBA00023136"/>
    </source>
</evidence>
<evidence type="ECO:0000256" key="3">
    <source>
        <dbReference type="ARBA" id="ARBA00022989"/>
    </source>
</evidence>
<dbReference type="Proteomes" id="UP000265663">
    <property type="component" value="Unassembled WGS sequence"/>
</dbReference>
<evidence type="ECO:0000256" key="7">
    <source>
        <dbReference type="SAM" id="Phobius"/>
    </source>
</evidence>
<feature type="transmembrane region" description="Helical" evidence="7">
    <location>
        <begin position="137"/>
        <end position="167"/>
    </location>
</feature>
<gene>
    <name evidence="9" type="ORF">GMOD_00009294</name>
</gene>
<name>A0A3M7MBP6_9PLEO</name>
<dbReference type="Pfam" id="PF20684">
    <property type="entry name" value="Fung_rhodopsin"/>
    <property type="match status" value="1"/>
</dbReference>
<evidence type="ECO:0000256" key="1">
    <source>
        <dbReference type="ARBA" id="ARBA00004141"/>
    </source>
</evidence>
<comment type="similarity">
    <text evidence="5">Belongs to the SAT4 family.</text>
</comment>
<feature type="transmembrane region" description="Helical" evidence="7">
    <location>
        <begin position="96"/>
        <end position="117"/>
    </location>
</feature>
<proteinExistence type="inferred from homology"/>
<evidence type="ECO:0000313" key="10">
    <source>
        <dbReference type="Proteomes" id="UP000265663"/>
    </source>
</evidence>
<dbReference type="InterPro" id="IPR052337">
    <property type="entry name" value="SAT4-like"/>
</dbReference>
<dbReference type="GO" id="GO:0016020">
    <property type="term" value="C:membrane"/>
    <property type="evidence" value="ECO:0007669"/>
    <property type="project" value="UniProtKB-SubCell"/>
</dbReference>
<dbReference type="EMBL" id="KE747828">
    <property type="protein sequence ID" value="RMZ71935.1"/>
    <property type="molecule type" value="Genomic_DNA"/>
</dbReference>
<reference evidence="9 10" key="1">
    <citation type="journal article" date="2014" name="PLoS ONE">
        <title>De novo Genome Assembly of the Fungal Plant Pathogen Pyrenophora semeniperda.</title>
        <authorList>
            <person name="Soliai M.M."/>
            <person name="Meyer S.E."/>
            <person name="Udall J.A."/>
            <person name="Elzinga D.E."/>
            <person name="Hermansen R.A."/>
            <person name="Bodily P.M."/>
            <person name="Hart A.A."/>
            <person name="Coleman C.E."/>
        </authorList>
    </citation>
    <scope>NUCLEOTIDE SEQUENCE [LARGE SCALE GENOMIC DNA]</scope>
    <source>
        <strain evidence="9 10">CCB06</strain>
        <tissue evidence="9">Mycelium</tissue>
    </source>
</reference>
<feature type="domain" description="Rhodopsin" evidence="8">
    <location>
        <begin position="7"/>
        <end position="244"/>
    </location>
</feature>
<keyword evidence="4 7" id="KW-0472">Membrane</keyword>
<dbReference type="OrthoDB" id="3923077at2759"/>
<dbReference type="AlphaFoldDB" id="A0A3M7MBP6"/>
<feature type="compositionally biased region" description="Polar residues" evidence="6">
    <location>
        <begin position="282"/>
        <end position="292"/>
    </location>
</feature>
<keyword evidence="3 7" id="KW-1133">Transmembrane helix</keyword>
<sequence length="342" mass="37678">MCVLSGRIFMVKGFGIDDYTMLLTLIFFTSYLTCQIGGALHGTGVRREKLTDASAQTALHFWFYCEIFYTLSTCMLKISVGFFLLRITIVPMHLWIIRMIMVVSAIVGVAYTSVVIFQCKPISYWWDLDPTHKGTCLSSTLVMNFTFVVSGLNSFADWVFAVLPVLIVKDLQMKKRMKFVVAGVIALAAIGCTATIARLPYTRTLKGYKGDFLHRTTDFAIWSTVEVGLGITAGSIATLRPLLKQAFEITRSASAMPWSKPSLSSTGGHLQSGKELSNLKHSIQKSTTITTSRARRESAGSDEEYIMGGDAGMGSESWQQQSQKLQAYVTTCAVGREEGGRG</sequence>
<evidence type="ECO:0000259" key="8">
    <source>
        <dbReference type="Pfam" id="PF20684"/>
    </source>
</evidence>
<feature type="region of interest" description="Disordered" evidence="6">
    <location>
        <begin position="258"/>
        <end position="277"/>
    </location>
</feature>
<dbReference type="InterPro" id="IPR049326">
    <property type="entry name" value="Rhodopsin_dom_fungi"/>
</dbReference>
<accession>A0A3M7MBP6</accession>
<feature type="transmembrane region" description="Helical" evidence="7">
    <location>
        <begin position="21"/>
        <end position="41"/>
    </location>
</feature>
<organism evidence="9 10">
    <name type="scientific">Pyrenophora seminiperda CCB06</name>
    <dbReference type="NCBI Taxonomy" id="1302712"/>
    <lineage>
        <taxon>Eukaryota</taxon>
        <taxon>Fungi</taxon>
        <taxon>Dikarya</taxon>
        <taxon>Ascomycota</taxon>
        <taxon>Pezizomycotina</taxon>
        <taxon>Dothideomycetes</taxon>
        <taxon>Pleosporomycetidae</taxon>
        <taxon>Pleosporales</taxon>
        <taxon>Pleosporineae</taxon>
        <taxon>Pleosporaceae</taxon>
        <taxon>Pyrenophora</taxon>
    </lineage>
</organism>
<keyword evidence="2 7" id="KW-0812">Transmembrane</keyword>
<evidence type="ECO:0000256" key="5">
    <source>
        <dbReference type="ARBA" id="ARBA00038359"/>
    </source>
</evidence>